<feature type="domain" description="Mannose-1-phosphate guanyltransferase C-terminal" evidence="6">
    <location>
        <begin position="100"/>
        <end position="162"/>
    </location>
</feature>
<accession>A0ABW3I3Z1</accession>
<dbReference type="Pfam" id="PF00132">
    <property type="entry name" value="Hexapep"/>
    <property type="match status" value="1"/>
</dbReference>
<dbReference type="PANTHER" id="PTHR43378">
    <property type="entry name" value="UDP-3-O-ACYLGLUCOSAMINE N-ACYLTRANSFERASE"/>
    <property type="match status" value="1"/>
</dbReference>
<evidence type="ECO:0000256" key="2">
    <source>
        <dbReference type="ARBA" id="ARBA00022556"/>
    </source>
</evidence>
<keyword evidence="8" id="KW-1185">Reference proteome</keyword>
<comment type="caution">
    <text evidence="7">The sequence shown here is derived from an EMBL/GenBank/DDBJ whole genome shotgun (WGS) entry which is preliminary data.</text>
</comment>
<keyword evidence="4" id="KW-0443">Lipid metabolism</keyword>
<evidence type="ECO:0000313" key="7">
    <source>
        <dbReference type="EMBL" id="MFD0964599.1"/>
    </source>
</evidence>
<dbReference type="InterPro" id="IPR056729">
    <property type="entry name" value="GMPPB_C"/>
</dbReference>
<name>A0ABW3I3Z1_9FLAO</name>
<evidence type="ECO:0000256" key="5">
    <source>
        <dbReference type="ARBA" id="ARBA00023315"/>
    </source>
</evidence>
<dbReference type="Pfam" id="PF25087">
    <property type="entry name" value="GMPPB_C"/>
    <property type="match status" value="1"/>
</dbReference>
<protein>
    <recommendedName>
        <fullName evidence="6">Mannose-1-phosphate guanyltransferase C-terminal domain-containing protein</fullName>
    </recommendedName>
</protein>
<keyword evidence="2" id="KW-0441">Lipid A biosynthesis</keyword>
<dbReference type="InterPro" id="IPR007691">
    <property type="entry name" value="LpxD"/>
</dbReference>
<dbReference type="RefSeq" id="WP_377716139.1">
    <property type="nucleotide sequence ID" value="NZ_JBHTJM010000009.1"/>
</dbReference>
<dbReference type="InterPro" id="IPR011004">
    <property type="entry name" value="Trimer_LpxA-like_sf"/>
</dbReference>
<keyword evidence="3" id="KW-0808">Transferase</keyword>
<keyword evidence="5" id="KW-0012">Acyltransferase</keyword>
<keyword evidence="1" id="KW-0444">Lipid biosynthesis</keyword>
<organism evidence="7 8">
    <name type="scientific">Pseudofulvibacter geojedonensis</name>
    <dbReference type="NCBI Taxonomy" id="1123758"/>
    <lineage>
        <taxon>Bacteria</taxon>
        <taxon>Pseudomonadati</taxon>
        <taxon>Bacteroidota</taxon>
        <taxon>Flavobacteriia</taxon>
        <taxon>Flavobacteriales</taxon>
        <taxon>Flavobacteriaceae</taxon>
        <taxon>Pseudofulvibacter</taxon>
    </lineage>
</organism>
<dbReference type="Gene3D" id="3.40.1390.10">
    <property type="entry name" value="MurE/MurF, N-terminal domain"/>
    <property type="match status" value="1"/>
</dbReference>
<reference evidence="8" key="1">
    <citation type="journal article" date="2019" name="Int. J. Syst. Evol. Microbiol.">
        <title>The Global Catalogue of Microorganisms (GCM) 10K type strain sequencing project: providing services to taxonomists for standard genome sequencing and annotation.</title>
        <authorList>
            <consortium name="The Broad Institute Genomics Platform"/>
            <consortium name="The Broad Institute Genome Sequencing Center for Infectious Disease"/>
            <person name="Wu L."/>
            <person name="Ma J."/>
        </authorList>
    </citation>
    <scope>NUCLEOTIDE SEQUENCE [LARGE SCALE GENOMIC DNA]</scope>
    <source>
        <strain evidence="8">CCUG 62114</strain>
    </source>
</reference>
<dbReference type="Proteomes" id="UP001596997">
    <property type="component" value="Unassembled WGS sequence"/>
</dbReference>
<dbReference type="Gene3D" id="2.160.10.10">
    <property type="entry name" value="Hexapeptide repeat proteins"/>
    <property type="match status" value="1"/>
</dbReference>
<dbReference type="CDD" id="cd03352">
    <property type="entry name" value="LbH_LpxD"/>
    <property type="match status" value="1"/>
</dbReference>
<evidence type="ECO:0000259" key="6">
    <source>
        <dbReference type="Pfam" id="PF25087"/>
    </source>
</evidence>
<proteinExistence type="predicted"/>
<evidence type="ECO:0000256" key="3">
    <source>
        <dbReference type="ARBA" id="ARBA00022679"/>
    </source>
</evidence>
<sequence>MILKEILTQIEYIKFIGEPSLNVKGVVSLEEISGTENMLSWCNDKNIDKLSLVKTKSTIIVSEKVVINKSDYINYIIVENPRRVFQEVLTKFFSKKRSPVIHKSACISEDCIIGDGAFIGHNVIIEENCRIGVNVEILHNTTILKGTVIENNVTIGANNTIGGVGFGYEKNKKGDFELIPHIGNVVIKNNVDIGNNTCIDRAVMGSTIIGENVKIDNLVHIAHGVKVKRNSVVIANAMIAGSVTIGENSWIAPSASIINKKNIGSNALIGLGAVITKDVNDYEIVAGNPGKLIRKINKDE</sequence>
<dbReference type="PANTHER" id="PTHR43378:SF2">
    <property type="entry name" value="UDP-3-O-ACYLGLUCOSAMINE N-ACYLTRANSFERASE 1, MITOCHONDRIAL-RELATED"/>
    <property type="match status" value="1"/>
</dbReference>
<dbReference type="SUPFAM" id="SSF51161">
    <property type="entry name" value="Trimeric LpxA-like enzymes"/>
    <property type="match status" value="1"/>
</dbReference>
<evidence type="ECO:0000313" key="8">
    <source>
        <dbReference type="Proteomes" id="UP001596997"/>
    </source>
</evidence>
<evidence type="ECO:0000256" key="1">
    <source>
        <dbReference type="ARBA" id="ARBA00022516"/>
    </source>
</evidence>
<gene>
    <name evidence="7" type="ORF">ACFQ1O_11345</name>
</gene>
<evidence type="ECO:0000256" key="4">
    <source>
        <dbReference type="ARBA" id="ARBA00023098"/>
    </source>
</evidence>
<dbReference type="InterPro" id="IPR001451">
    <property type="entry name" value="Hexapep"/>
</dbReference>
<dbReference type="EMBL" id="JBHTJM010000009">
    <property type="protein sequence ID" value="MFD0964599.1"/>
    <property type="molecule type" value="Genomic_DNA"/>
</dbReference>